<accession>A0AAP0S310</accession>
<proteinExistence type="predicted"/>
<comment type="caution">
    <text evidence="2">The sequence shown here is derived from an EMBL/GenBank/DDBJ whole genome shotgun (WGS) entry which is preliminary data.</text>
</comment>
<name>A0AAP0S310_LIQFO</name>
<keyword evidence="3" id="KW-1185">Reference proteome</keyword>
<organism evidence="2 3">
    <name type="scientific">Liquidambar formosana</name>
    <name type="common">Formosan gum</name>
    <dbReference type="NCBI Taxonomy" id="63359"/>
    <lineage>
        <taxon>Eukaryota</taxon>
        <taxon>Viridiplantae</taxon>
        <taxon>Streptophyta</taxon>
        <taxon>Embryophyta</taxon>
        <taxon>Tracheophyta</taxon>
        <taxon>Spermatophyta</taxon>
        <taxon>Magnoliopsida</taxon>
        <taxon>eudicotyledons</taxon>
        <taxon>Gunneridae</taxon>
        <taxon>Pentapetalae</taxon>
        <taxon>Saxifragales</taxon>
        <taxon>Altingiaceae</taxon>
        <taxon>Liquidambar</taxon>
    </lineage>
</organism>
<dbReference type="Gene3D" id="3.40.50.12660">
    <property type="match status" value="1"/>
</dbReference>
<gene>
    <name evidence="2" type="ORF">L1049_015021</name>
</gene>
<sequence length="139" mass="14885">MAGRIERCSWCGVQLLVPPEAQTIQCAVCQAVTRVRPNDPLVQPHDSIGQAVSWLKGFMNAVSSNVNSVPTSALSGTAATGALTYSFIQAVQNEPGITYGRLLTAMRSAIREAKTGIRLDGPIASLVRKVFRTELVQVC</sequence>
<evidence type="ECO:0000313" key="2">
    <source>
        <dbReference type="EMBL" id="KAK9286621.1"/>
    </source>
</evidence>
<reference evidence="2 3" key="1">
    <citation type="journal article" date="2024" name="Plant J.">
        <title>Genome sequences and population genomics reveal climatic adaptation and genomic divergence between two closely related sweetgum species.</title>
        <authorList>
            <person name="Xu W.Q."/>
            <person name="Ren C.Q."/>
            <person name="Zhang X.Y."/>
            <person name="Comes H.P."/>
            <person name="Liu X.H."/>
            <person name="Li Y.G."/>
            <person name="Kettle C.J."/>
            <person name="Jalonen R."/>
            <person name="Gaisberger H."/>
            <person name="Ma Y.Z."/>
            <person name="Qiu Y.X."/>
        </authorList>
    </citation>
    <scope>NUCLEOTIDE SEQUENCE [LARGE SCALE GENOMIC DNA]</scope>
    <source>
        <strain evidence="2">Hangzhou</strain>
    </source>
</reference>
<dbReference type="Pfam" id="PF06943">
    <property type="entry name" value="zf-LSD1"/>
    <property type="match status" value="1"/>
</dbReference>
<dbReference type="AlphaFoldDB" id="A0AAP0S310"/>
<evidence type="ECO:0000313" key="3">
    <source>
        <dbReference type="Proteomes" id="UP001415857"/>
    </source>
</evidence>
<protein>
    <recommendedName>
        <fullName evidence="1">Zinc finger LSD1-type domain-containing protein</fullName>
    </recommendedName>
</protein>
<feature type="domain" description="Zinc finger LSD1-type" evidence="1">
    <location>
        <begin position="8"/>
        <end position="32"/>
    </location>
</feature>
<evidence type="ECO:0000259" key="1">
    <source>
        <dbReference type="Pfam" id="PF06943"/>
    </source>
</evidence>
<dbReference type="EMBL" id="JBBPBK010000004">
    <property type="protein sequence ID" value="KAK9286621.1"/>
    <property type="molecule type" value="Genomic_DNA"/>
</dbReference>
<dbReference type="Proteomes" id="UP001415857">
    <property type="component" value="Unassembled WGS sequence"/>
</dbReference>
<dbReference type="NCBIfam" id="TIGR01053">
    <property type="entry name" value="LSD1"/>
    <property type="match status" value="1"/>
</dbReference>
<dbReference type="InterPro" id="IPR005735">
    <property type="entry name" value="Znf_LSD1"/>
</dbReference>